<proteinExistence type="predicted"/>
<organism evidence="1 2">
    <name type="scientific">Solimicrobium silvestre</name>
    <dbReference type="NCBI Taxonomy" id="2099400"/>
    <lineage>
        <taxon>Bacteria</taxon>
        <taxon>Pseudomonadati</taxon>
        <taxon>Pseudomonadota</taxon>
        <taxon>Betaproteobacteria</taxon>
        <taxon>Burkholderiales</taxon>
        <taxon>Oxalobacteraceae</taxon>
        <taxon>Solimicrobium</taxon>
    </lineage>
</organism>
<reference evidence="1 2" key="1">
    <citation type="submission" date="2018-02" db="EMBL/GenBank/DDBJ databases">
        <title>Solimicrobium silvestre gen. nov., sp. nov., isolated from alpine forest soil.</title>
        <authorList>
            <person name="Margesin R."/>
            <person name="Albuquerque L."/>
            <person name="Zhang D.-C."/>
            <person name="Froufe H.J.C."/>
            <person name="Severino R."/>
            <person name="Roxo I."/>
            <person name="Egas C."/>
            <person name="Da Costa M.S."/>
        </authorList>
    </citation>
    <scope>NUCLEOTIDE SEQUENCE [LARGE SCALE GENOMIC DNA]</scope>
    <source>
        <strain evidence="1 2">S20-91</strain>
    </source>
</reference>
<sequence>MLIKNSIALDSFIFDCADFIEEVTIHLQDESNNAMVVSILFLYPSFLKGWRNDQSCKRGKK</sequence>
<gene>
    <name evidence="1" type="ORF">S2091_2848</name>
</gene>
<protein>
    <submittedName>
        <fullName evidence="1">Uncharacterized protein</fullName>
    </submittedName>
</protein>
<evidence type="ECO:0000313" key="2">
    <source>
        <dbReference type="Proteomes" id="UP000237839"/>
    </source>
</evidence>
<dbReference type="EMBL" id="PUGF01000013">
    <property type="protein sequence ID" value="PRC92473.1"/>
    <property type="molecule type" value="Genomic_DNA"/>
</dbReference>
<accession>A0A2S9GXN1</accession>
<keyword evidence="2" id="KW-1185">Reference proteome</keyword>
<dbReference type="AlphaFoldDB" id="A0A2S9GXN1"/>
<evidence type="ECO:0000313" key="1">
    <source>
        <dbReference type="EMBL" id="PRC92473.1"/>
    </source>
</evidence>
<comment type="caution">
    <text evidence="1">The sequence shown here is derived from an EMBL/GenBank/DDBJ whole genome shotgun (WGS) entry which is preliminary data.</text>
</comment>
<dbReference type="Proteomes" id="UP000237839">
    <property type="component" value="Unassembled WGS sequence"/>
</dbReference>
<name>A0A2S9GXN1_9BURK</name>